<accession>A0A6I3SMS4</accession>
<protein>
    <submittedName>
        <fullName evidence="1">Uncharacterized protein</fullName>
    </submittedName>
</protein>
<dbReference type="EMBL" id="WNKU01000022">
    <property type="protein sequence ID" value="MTV50280.1"/>
    <property type="molecule type" value="Genomic_DNA"/>
</dbReference>
<organism evidence="1 2">
    <name type="scientific">Heliobacterium mobile</name>
    <name type="common">Heliobacillus mobilis</name>
    <dbReference type="NCBI Taxonomy" id="28064"/>
    <lineage>
        <taxon>Bacteria</taxon>
        <taxon>Bacillati</taxon>
        <taxon>Bacillota</taxon>
        <taxon>Clostridia</taxon>
        <taxon>Eubacteriales</taxon>
        <taxon>Heliobacteriaceae</taxon>
        <taxon>Heliobacterium</taxon>
    </lineage>
</organism>
<evidence type="ECO:0000313" key="1">
    <source>
        <dbReference type="EMBL" id="MTV50280.1"/>
    </source>
</evidence>
<proteinExistence type="predicted"/>
<dbReference type="OrthoDB" id="2084341at2"/>
<sequence>MNQTPPTQRQLNWIQILSKQAGVLLIELDTEVLKEKKSPETTEQAKDIINALDRLCAFLQVTILERDNDLPDIHSENTTLKDVEILSTFYDVPPYVSELALSKLKTPQLV</sequence>
<gene>
    <name evidence="1" type="ORF">GJ688_15020</name>
</gene>
<evidence type="ECO:0000313" key="2">
    <source>
        <dbReference type="Proteomes" id="UP000430670"/>
    </source>
</evidence>
<dbReference type="Proteomes" id="UP000430670">
    <property type="component" value="Unassembled WGS sequence"/>
</dbReference>
<keyword evidence="2" id="KW-1185">Reference proteome</keyword>
<reference evidence="1 2" key="1">
    <citation type="submission" date="2019-11" db="EMBL/GenBank/DDBJ databases">
        <title>Whole-genome sequence of a the green, strictly anaerobic photosynthetic bacterium Heliobacillus mobilis DSM 6151.</title>
        <authorList>
            <person name="Kyndt J.A."/>
            <person name="Meyer T.E."/>
        </authorList>
    </citation>
    <scope>NUCLEOTIDE SEQUENCE [LARGE SCALE GENOMIC DNA]</scope>
    <source>
        <strain evidence="1 2">DSM 6151</strain>
    </source>
</reference>
<name>A0A6I3SMS4_HELMO</name>
<comment type="caution">
    <text evidence="1">The sequence shown here is derived from an EMBL/GenBank/DDBJ whole genome shotgun (WGS) entry which is preliminary data.</text>
</comment>
<dbReference type="AlphaFoldDB" id="A0A6I3SMS4"/>
<dbReference type="RefSeq" id="WP_155477370.1">
    <property type="nucleotide sequence ID" value="NZ_WNKU01000022.1"/>
</dbReference>